<dbReference type="EMBL" id="JAFBXE010000015">
    <property type="protein sequence ID" value="MBM2414453.1"/>
    <property type="molecule type" value="Genomic_DNA"/>
</dbReference>
<dbReference type="AlphaFoldDB" id="A0A9Q2NZ10"/>
<dbReference type="GeneID" id="62642169"/>
<evidence type="ECO:0000313" key="2">
    <source>
        <dbReference type="EMBL" id="MBM2414453.1"/>
    </source>
</evidence>
<feature type="transmembrane region" description="Helical" evidence="1">
    <location>
        <begin position="33"/>
        <end position="57"/>
    </location>
</feature>
<feature type="transmembrane region" description="Helical" evidence="1">
    <location>
        <begin position="7"/>
        <end position="27"/>
    </location>
</feature>
<evidence type="ECO:0000256" key="1">
    <source>
        <dbReference type="SAM" id="Phobius"/>
    </source>
</evidence>
<accession>A0A9Q2NZ10</accession>
<keyword evidence="5" id="KW-1185">Reference proteome</keyword>
<gene>
    <name evidence="2" type="ORF">JQX41_19205</name>
    <name evidence="3" type="ORF">JQX48_19225</name>
</gene>
<dbReference type="OrthoDB" id="9990103at2"/>
<comment type="caution">
    <text evidence="2">The sequence shown here is derived from an EMBL/GenBank/DDBJ whole genome shotgun (WGS) entry which is preliminary data.</text>
</comment>
<dbReference type="RefSeq" id="WP_085631484.1">
    <property type="nucleotide sequence ID" value="NZ_JAFBWU010000015.1"/>
</dbReference>
<evidence type="ECO:0000313" key="4">
    <source>
        <dbReference type="Proteomes" id="UP000755667"/>
    </source>
</evidence>
<dbReference type="Proteomes" id="UP000809440">
    <property type="component" value="Unassembled WGS sequence"/>
</dbReference>
<dbReference type="EMBL" id="JAFBXF010000015">
    <property type="protein sequence ID" value="MBM2419124.1"/>
    <property type="molecule type" value="Genomic_DNA"/>
</dbReference>
<keyword evidence="1" id="KW-0472">Membrane</keyword>
<reference evidence="2 5" key="1">
    <citation type="submission" date="2021-01" db="EMBL/GenBank/DDBJ databases">
        <title>Diatom-associated Roseobacters Show Island Model of Population Structure.</title>
        <authorList>
            <person name="Qu L."/>
            <person name="Feng X."/>
            <person name="Chen Y."/>
            <person name="Li L."/>
            <person name="Wang X."/>
            <person name="Hu Z."/>
            <person name="Wang H."/>
            <person name="Luo H."/>
        </authorList>
    </citation>
    <scope>NUCLEOTIDE SEQUENCE</scope>
    <source>
        <strain evidence="3 5">CC28-63</strain>
        <strain evidence="2">CC28-69</strain>
    </source>
</reference>
<name>A0A9Q2NZ10_9RHOB</name>
<feature type="transmembrane region" description="Helical" evidence="1">
    <location>
        <begin position="77"/>
        <end position="95"/>
    </location>
</feature>
<proteinExistence type="predicted"/>
<keyword evidence="1" id="KW-0812">Transmembrane</keyword>
<keyword evidence="1" id="KW-1133">Transmembrane helix</keyword>
<dbReference type="Proteomes" id="UP000755667">
    <property type="component" value="Unassembled WGS sequence"/>
</dbReference>
<organism evidence="2 4">
    <name type="scientific">Marivita cryptomonadis</name>
    <dbReference type="NCBI Taxonomy" id="505252"/>
    <lineage>
        <taxon>Bacteria</taxon>
        <taxon>Pseudomonadati</taxon>
        <taxon>Pseudomonadota</taxon>
        <taxon>Alphaproteobacteria</taxon>
        <taxon>Rhodobacterales</taxon>
        <taxon>Roseobacteraceae</taxon>
        <taxon>Marivita</taxon>
    </lineage>
</organism>
<sequence length="101" mass="10924">MKRTDMMPIGMGIMMGAMVLMMLHGVLTGDGGASGLLFVLAHVAVFGLAAVGVAFGLHRRWPVLARVLRHRPSWRHIWLMSGVAVFTAAVIHLTHGAPVWT</sequence>
<evidence type="ECO:0000313" key="5">
    <source>
        <dbReference type="Proteomes" id="UP000809440"/>
    </source>
</evidence>
<protein>
    <submittedName>
        <fullName evidence="2">Uncharacterized protein</fullName>
    </submittedName>
</protein>
<evidence type="ECO:0000313" key="3">
    <source>
        <dbReference type="EMBL" id="MBM2419124.1"/>
    </source>
</evidence>